<comment type="caution">
    <text evidence="1">The sequence shown here is derived from an EMBL/GenBank/DDBJ whole genome shotgun (WGS) entry which is preliminary data.</text>
</comment>
<proteinExistence type="predicted"/>
<gene>
    <name evidence="1" type="ORF">C7M84_013565</name>
</gene>
<keyword evidence="2" id="KW-1185">Reference proteome</keyword>
<evidence type="ECO:0000313" key="2">
    <source>
        <dbReference type="Proteomes" id="UP000283509"/>
    </source>
</evidence>
<dbReference type="EMBL" id="QCYY01002695">
    <property type="protein sequence ID" value="ROT68290.1"/>
    <property type="molecule type" value="Genomic_DNA"/>
</dbReference>
<sequence length="408" mass="45007">PTGRSDFIRNKIKVDVERRTPSQHHHGNSCTERHSQTARALEPKFHYKTIFHVFYAATYAARLDPLSNLSLLPTSYRALYWLLSEARFNRPGRSRHNDTMRAASSQNVLSNRTVDRPFCLMSPPLSLTTPTVHSPLVPFCPPVCLAVPNRPLISSSSLIFPSLFLTSSRPSPRPSSCSLTSSLRPFFLSGLLCNLAFKPSYELIEGSPNTPRYPPISPPARSCILPLLSFTLCAAPSPRCPYLSLLVALTPHTPSLISFESRPLAPLLSFSVSFLPSSSPLRTSPSPSPLRPASLLPSLSPLPSFPHFPLLHRASFRKPFSFRTIFCFRVVFSFQALLSSRVSLHTSPSLLSLALLLLPSPFISFLPTFSSPRFLLAPALPSSPRPPPTPLFYTLTALLALLTPESLS</sequence>
<dbReference type="AlphaFoldDB" id="A0A423SVP6"/>
<dbReference type="Proteomes" id="UP000283509">
    <property type="component" value="Unassembled WGS sequence"/>
</dbReference>
<name>A0A423SVP6_PENVA</name>
<reference evidence="1 2" key="1">
    <citation type="submission" date="2018-04" db="EMBL/GenBank/DDBJ databases">
        <authorList>
            <person name="Zhang X."/>
            <person name="Yuan J."/>
            <person name="Li F."/>
            <person name="Xiang J."/>
        </authorList>
    </citation>
    <scope>NUCLEOTIDE SEQUENCE [LARGE SCALE GENOMIC DNA]</scope>
    <source>
        <tissue evidence="1">Muscle</tissue>
    </source>
</reference>
<evidence type="ECO:0000313" key="1">
    <source>
        <dbReference type="EMBL" id="ROT68290.1"/>
    </source>
</evidence>
<feature type="non-terminal residue" evidence="1">
    <location>
        <position position="1"/>
    </location>
</feature>
<accession>A0A423SVP6</accession>
<organism evidence="1 2">
    <name type="scientific">Penaeus vannamei</name>
    <name type="common">Whiteleg shrimp</name>
    <name type="synonym">Litopenaeus vannamei</name>
    <dbReference type="NCBI Taxonomy" id="6689"/>
    <lineage>
        <taxon>Eukaryota</taxon>
        <taxon>Metazoa</taxon>
        <taxon>Ecdysozoa</taxon>
        <taxon>Arthropoda</taxon>
        <taxon>Crustacea</taxon>
        <taxon>Multicrustacea</taxon>
        <taxon>Malacostraca</taxon>
        <taxon>Eumalacostraca</taxon>
        <taxon>Eucarida</taxon>
        <taxon>Decapoda</taxon>
        <taxon>Dendrobranchiata</taxon>
        <taxon>Penaeoidea</taxon>
        <taxon>Penaeidae</taxon>
        <taxon>Penaeus</taxon>
    </lineage>
</organism>
<protein>
    <submittedName>
        <fullName evidence="1">Uncharacterized protein</fullName>
    </submittedName>
</protein>
<reference evidence="1 2" key="2">
    <citation type="submission" date="2019-01" db="EMBL/GenBank/DDBJ databases">
        <title>The decoding of complex shrimp genome reveals the adaptation for benthos swimmer, frequently molting mechanism and breeding impact on genome.</title>
        <authorList>
            <person name="Sun Y."/>
            <person name="Gao Y."/>
            <person name="Yu Y."/>
        </authorList>
    </citation>
    <scope>NUCLEOTIDE SEQUENCE [LARGE SCALE GENOMIC DNA]</scope>
    <source>
        <tissue evidence="1">Muscle</tissue>
    </source>
</reference>